<feature type="region of interest" description="Disordered" evidence="3">
    <location>
        <begin position="1"/>
        <end position="44"/>
    </location>
</feature>
<dbReference type="Proteomes" id="UP000792457">
    <property type="component" value="Unassembled WGS sequence"/>
</dbReference>
<dbReference type="PANTHER" id="PTHR24341">
    <property type="entry name" value="HOMEOBOX PROTEIN ENGRAILED"/>
    <property type="match status" value="1"/>
</dbReference>
<sequence>MMTTTAPNATAAAGAVPHSVAPGSLPSHLQHPGLHGGAHPQTTLLLHPSTQHPLLLHPHHPHLLHTINPGLHPTLGHQHLLPASRSASLQPYYSHRGSAPGITRPTVHHPFPHRPPTPPQQPPTPPEARHPQHREVDSPLSKQSLPQTPSPPLPTPPPSANAPSERRRSEAESPSEASGGEESRLRERLGTGLVMGGRDLSSPAESDDEELSVGSESPPPPATTPLSPAPTASDSASRTPPPQPPPASPPPQPPPHRSLKFSIDNILRPEFGKKGSECEVKDAKDGGGERKSPLDLSASVSPGAPAPTQQQQQSATPPATNGPASANGAASSSSGSSTSSNSSSQPLLWPAWVYCTRYSDRPSSGEFLHVSHMIIL</sequence>
<protein>
    <submittedName>
        <fullName evidence="4">Uncharacterized protein</fullName>
    </submittedName>
</protein>
<comment type="caution">
    <text evidence="4">The sequence shown here is derived from an EMBL/GenBank/DDBJ whole genome shotgun (WGS) entry which is preliminary data.</text>
</comment>
<evidence type="ECO:0000256" key="3">
    <source>
        <dbReference type="SAM" id="MobiDB-lite"/>
    </source>
</evidence>
<dbReference type="OrthoDB" id="8197856at2759"/>
<feature type="compositionally biased region" description="Basic and acidic residues" evidence="3">
    <location>
        <begin position="270"/>
        <end position="293"/>
    </location>
</feature>
<dbReference type="PANTHER" id="PTHR24341:SF6">
    <property type="entry name" value="HOMEOBOX PROTEIN INVECTED"/>
    <property type="match status" value="1"/>
</dbReference>
<dbReference type="GO" id="GO:0000981">
    <property type="term" value="F:DNA-binding transcription factor activity, RNA polymerase II-specific"/>
    <property type="evidence" value="ECO:0007669"/>
    <property type="project" value="TreeGrafter"/>
</dbReference>
<organism evidence="4 5">
    <name type="scientific">Ladona fulva</name>
    <name type="common">Scarce chaser dragonfly</name>
    <name type="synonym">Libellula fulva</name>
    <dbReference type="NCBI Taxonomy" id="123851"/>
    <lineage>
        <taxon>Eukaryota</taxon>
        <taxon>Metazoa</taxon>
        <taxon>Ecdysozoa</taxon>
        <taxon>Arthropoda</taxon>
        <taxon>Hexapoda</taxon>
        <taxon>Insecta</taxon>
        <taxon>Pterygota</taxon>
        <taxon>Palaeoptera</taxon>
        <taxon>Odonata</taxon>
        <taxon>Epiprocta</taxon>
        <taxon>Anisoptera</taxon>
        <taxon>Libelluloidea</taxon>
        <taxon>Libellulidae</taxon>
        <taxon>Ladona</taxon>
    </lineage>
</organism>
<feature type="region of interest" description="Disordered" evidence="3">
    <location>
        <begin position="91"/>
        <end position="345"/>
    </location>
</feature>
<dbReference type="EMBL" id="KZ308278">
    <property type="protein sequence ID" value="KAG8226375.1"/>
    <property type="molecule type" value="Genomic_DNA"/>
</dbReference>
<feature type="compositionally biased region" description="Basic and acidic residues" evidence="3">
    <location>
        <begin position="127"/>
        <end position="137"/>
    </location>
</feature>
<reference evidence="4" key="2">
    <citation type="submission" date="2017-10" db="EMBL/GenBank/DDBJ databases">
        <title>Ladona fulva Genome sequencing and assembly.</title>
        <authorList>
            <person name="Murali S."/>
            <person name="Richards S."/>
            <person name="Bandaranaike D."/>
            <person name="Bellair M."/>
            <person name="Blankenburg K."/>
            <person name="Chao H."/>
            <person name="Dinh H."/>
            <person name="Doddapaneni H."/>
            <person name="Dugan-Rocha S."/>
            <person name="Elkadiri S."/>
            <person name="Gnanaolivu R."/>
            <person name="Hernandez B."/>
            <person name="Skinner E."/>
            <person name="Javaid M."/>
            <person name="Lee S."/>
            <person name="Li M."/>
            <person name="Ming W."/>
            <person name="Munidasa M."/>
            <person name="Muniz J."/>
            <person name="Nguyen L."/>
            <person name="Hughes D."/>
            <person name="Osuji N."/>
            <person name="Pu L.-L."/>
            <person name="Puazo M."/>
            <person name="Qu C."/>
            <person name="Quiroz J."/>
            <person name="Raj R."/>
            <person name="Weissenberger G."/>
            <person name="Xin Y."/>
            <person name="Zou X."/>
            <person name="Han Y."/>
            <person name="Worley K."/>
            <person name="Muzny D."/>
            <person name="Gibbs R."/>
        </authorList>
    </citation>
    <scope>NUCLEOTIDE SEQUENCE</scope>
    <source>
        <strain evidence="4">Sampled in the wild</strain>
    </source>
</reference>
<evidence type="ECO:0000256" key="2">
    <source>
        <dbReference type="ARBA" id="ARBA00023242"/>
    </source>
</evidence>
<keyword evidence="2" id="KW-0539">Nucleus</keyword>
<dbReference type="InterPro" id="IPR050720">
    <property type="entry name" value="Engrailed_Homeobox_TFs"/>
</dbReference>
<evidence type="ECO:0000256" key="1">
    <source>
        <dbReference type="ARBA" id="ARBA00004123"/>
    </source>
</evidence>
<feature type="compositionally biased region" description="Low complexity" evidence="3">
    <location>
        <begin position="224"/>
        <end position="238"/>
    </location>
</feature>
<feature type="compositionally biased region" description="Low complexity" evidence="3">
    <location>
        <begin position="138"/>
        <end position="147"/>
    </location>
</feature>
<gene>
    <name evidence="4" type="ORF">J437_LFUL007774</name>
</gene>
<dbReference type="AlphaFoldDB" id="A0A8K0K155"/>
<keyword evidence="5" id="KW-1185">Reference proteome</keyword>
<dbReference type="GO" id="GO:0030182">
    <property type="term" value="P:neuron differentiation"/>
    <property type="evidence" value="ECO:0007669"/>
    <property type="project" value="TreeGrafter"/>
</dbReference>
<reference evidence="4" key="1">
    <citation type="submission" date="2013-04" db="EMBL/GenBank/DDBJ databases">
        <authorList>
            <person name="Qu J."/>
            <person name="Murali S.C."/>
            <person name="Bandaranaike D."/>
            <person name="Bellair M."/>
            <person name="Blankenburg K."/>
            <person name="Chao H."/>
            <person name="Dinh H."/>
            <person name="Doddapaneni H."/>
            <person name="Downs B."/>
            <person name="Dugan-Rocha S."/>
            <person name="Elkadiri S."/>
            <person name="Gnanaolivu R.D."/>
            <person name="Hernandez B."/>
            <person name="Javaid M."/>
            <person name="Jayaseelan J.C."/>
            <person name="Lee S."/>
            <person name="Li M."/>
            <person name="Ming W."/>
            <person name="Munidasa M."/>
            <person name="Muniz J."/>
            <person name="Nguyen L."/>
            <person name="Ongeri F."/>
            <person name="Osuji N."/>
            <person name="Pu L.-L."/>
            <person name="Puazo M."/>
            <person name="Qu C."/>
            <person name="Quiroz J."/>
            <person name="Raj R."/>
            <person name="Weissenberger G."/>
            <person name="Xin Y."/>
            <person name="Zou X."/>
            <person name="Han Y."/>
            <person name="Richards S."/>
            <person name="Worley K."/>
            <person name="Muzny D."/>
            <person name="Gibbs R."/>
        </authorList>
    </citation>
    <scope>NUCLEOTIDE SEQUENCE</scope>
    <source>
        <strain evidence="4">Sampled in the wild</strain>
    </source>
</reference>
<dbReference type="GO" id="GO:0000978">
    <property type="term" value="F:RNA polymerase II cis-regulatory region sequence-specific DNA binding"/>
    <property type="evidence" value="ECO:0007669"/>
    <property type="project" value="TreeGrafter"/>
</dbReference>
<feature type="compositionally biased region" description="Pro residues" evidence="3">
    <location>
        <begin position="148"/>
        <end position="160"/>
    </location>
</feature>
<evidence type="ECO:0000313" key="4">
    <source>
        <dbReference type="EMBL" id="KAG8226375.1"/>
    </source>
</evidence>
<feature type="compositionally biased region" description="Pro residues" evidence="3">
    <location>
        <begin position="113"/>
        <end position="126"/>
    </location>
</feature>
<name>A0A8K0K155_LADFU</name>
<dbReference type="GO" id="GO:0005634">
    <property type="term" value="C:nucleus"/>
    <property type="evidence" value="ECO:0007669"/>
    <property type="project" value="UniProtKB-SubCell"/>
</dbReference>
<evidence type="ECO:0000313" key="5">
    <source>
        <dbReference type="Proteomes" id="UP000792457"/>
    </source>
</evidence>
<proteinExistence type="predicted"/>
<feature type="compositionally biased region" description="Low complexity" evidence="3">
    <location>
        <begin position="1"/>
        <end position="15"/>
    </location>
</feature>
<accession>A0A8K0K155</accession>
<comment type="subcellular location">
    <subcellularLocation>
        <location evidence="1">Nucleus</location>
    </subcellularLocation>
</comment>
<feature type="compositionally biased region" description="Low complexity" evidence="3">
    <location>
        <begin position="306"/>
        <end position="344"/>
    </location>
</feature>
<feature type="compositionally biased region" description="Pro residues" evidence="3">
    <location>
        <begin position="239"/>
        <end position="256"/>
    </location>
</feature>